<feature type="region of interest" description="Disordered" evidence="3">
    <location>
        <begin position="764"/>
        <end position="785"/>
    </location>
</feature>
<dbReference type="STRING" id="225324.SAMN02745126_02061"/>
<evidence type="ECO:0000313" key="6">
    <source>
        <dbReference type="Proteomes" id="UP000190092"/>
    </source>
</evidence>
<dbReference type="Proteomes" id="UP000190092">
    <property type="component" value="Unassembled WGS sequence"/>
</dbReference>
<dbReference type="OrthoDB" id="1826980at2"/>
<dbReference type="CDD" id="cd18809">
    <property type="entry name" value="SF1_C_RecD"/>
    <property type="match status" value="1"/>
</dbReference>
<evidence type="ECO:0000259" key="4">
    <source>
        <dbReference type="Pfam" id="PF03389"/>
    </source>
</evidence>
<dbReference type="InterPro" id="IPR051055">
    <property type="entry name" value="PIF1_helicase"/>
</dbReference>
<dbReference type="InterPro" id="IPR005053">
    <property type="entry name" value="MobA_MobL"/>
</dbReference>
<name>A0A1T4N194_9HYPH</name>
<dbReference type="SUPFAM" id="SSF52540">
    <property type="entry name" value="P-loop containing nucleoside triphosphate hydrolases"/>
    <property type="match status" value="2"/>
</dbReference>
<feature type="domain" description="MobA/MobL protein" evidence="4">
    <location>
        <begin position="17"/>
        <end position="215"/>
    </location>
</feature>
<dbReference type="NCBIfam" id="NF041496">
    <property type="entry name" value="MobQ"/>
    <property type="match status" value="1"/>
</dbReference>
<evidence type="ECO:0000313" key="5">
    <source>
        <dbReference type="EMBL" id="SJZ73002.1"/>
    </source>
</evidence>
<dbReference type="NCBIfam" id="TIGR02768">
    <property type="entry name" value="TraA_Ti"/>
    <property type="match status" value="1"/>
</dbReference>
<dbReference type="AlphaFoldDB" id="A0A1T4N194"/>
<dbReference type="PANTHER" id="PTHR47642">
    <property type="entry name" value="ATP-DEPENDENT DNA HELICASE"/>
    <property type="match status" value="1"/>
</dbReference>
<protein>
    <submittedName>
        <fullName evidence="5">Plasmid mobilization system relaxase</fullName>
    </submittedName>
</protein>
<dbReference type="Gene3D" id="3.40.50.300">
    <property type="entry name" value="P-loop containing nucleotide triphosphate hydrolases"/>
    <property type="match status" value="2"/>
</dbReference>
<dbReference type="NCBIfam" id="NF010464">
    <property type="entry name" value="PRK13889.1"/>
    <property type="match status" value="1"/>
</dbReference>
<accession>A0A1T4N194</accession>
<dbReference type="Gene3D" id="3.30.930.30">
    <property type="match status" value="1"/>
</dbReference>
<dbReference type="InterPro" id="IPR014136">
    <property type="entry name" value="TraA_Ti"/>
</dbReference>
<evidence type="ECO:0000256" key="1">
    <source>
        <dbReference type="ARBA" id="ARBA00010873"/>
    </source>
</evidence>
<sequence>MAIYHFSVQVIGRAAGRSAVAAAAYRSGSRLRDDRLDRDHDFSNKPGVVHCEVMLPENAPEVWEDRERLWNDVEAAEMRKDAQLAREVEFALPREMTQAQGIELARDFVALEFVDQGMIADLNVHWDKGGDGQPKPHAHVMLTMRSVDGNGFGPKVREWNRTELVERWRERWADRVNERLAELDIDARIDHRSLEAQGIALEPQTKIGAPAQRMEVAGIEADRAEDHRRIARENGERIIADPSTALDAITQQQSTFTRRDMAMLAHRHSDGIDQFNEVMGAIRNAPDVVELGKDGRGEERFTTREMIEAEQRLHRAAAMMAERERHEVSGRNRDAALARAADRGLVLSGEQADALAHVTDGRDLGVVVGYAGTGKSAMLGVAREVWEAAGYEVRGVALSGIAAENLEGGSGIASRTIASMEHGWGQGRDLLSSRDVLVIDEAGMVGTRQLERVLSHAADAGAKVVLVGDPQQLQSIEAGAAFRSIHERHGGAEISEVRRQRQDWQRDATRDLATRRIGDAIQAYDTHGMVHEAASREQARGELIDRWDRDRQASPDASRIILTHTNAEVRELNEAARERMREAGNLGDDVRVAVERGARNFAPGDRVMFLQNERGLGVKNGTLGAIEQVSAQSMTVRTDDGCNVSFDLKDYNKIDHGYAATIHKAQGMTVDHAHVLATPGMDAHGSYVALSRHRDGMDLHYGRDDFASQDKLINVLSRDRAKDMASDYEPARDYAERRGITFRERVERVVEIVRQVPEKVRGLFDGLRPPAEGGQGPERKVEEDPEAALRRARGRALVRHARAVDAIFAAQDLGGQASPDQIRELQEARQRFEEVRPHGPHDAEAAYKKNPELAAEAASGDARHAIRALQLETELRTDPSLRADRFVERWRELGQTSQRQYQAGDMSGYKSTRAAMGDMAKSLERDPQLESILEGRKRDLGIGIDSGRSLGRELAFSHGIDLGRGRSIGL</sequence>
<dbReference type="Gene3D" id="2.30.30.940">
    <property type="match status" value="1"/>
</dbReference>
<dbReference type="Pfam" id="PF03389">
    <property type="entry name" value="MobA_MobL"/>
    <property type="match status" value="1"/>
</dbReference>
<comment type="similarity">
    <text evidence="1">Belongs to the MobA/MobL family.</text>
</comment>
<dbReference type="PANTHER" id="PTHR47642:SF5">
    <property type="entry name" value="ATP-DEPENDENT DNA HELICASE"/>
    <property type="match status" value="1"/>
</dbReference>
<dbReference type="Pfam" id="PF13604">
    <property type="entry name" value="AAA_30"/>
    <property type="match status" value="1"/>
</dbReference>
<gene>
    <name evidence="5" type="ORF">SAMN02745126_02061</name>
</gene>
<evidence type="ECO:0000256" key="2">
    <source>
        <dbReference type="ARBA" id="ARBA00022971"/>
    </source>
</evidence>
<proteinExistence type="inferred from homology"/>
<organism evidence="5 6">
    <name type="scientific">Enhydrobacter aerosaccus</name>
    <dbReference type="NCBI Taxonomy" id="225324"/>
    <lineage>
        <taxon>Bacteria</taxon>
        <taxon>Pseudomonadati</taxon>
        <taxon>Pseudomonadota</taxon>
        <taxon>Alphaproteobacteria</taxon>
        <taxon>Hyphomicrobiales</taxon>
        <taxon>Enhydrobacter</taxon>
    </lineage>
</organism>
<dbReference type="RefSeq" id="WP_085933786.1">
    <property type="nucleotide sequence ID" value="NZ_FUWJ01000002.1"/>
</dbReference>
<dbReference type="CDD" id="cd17933">
    <property type="entry name" value="DEXSc_RecD-like"/>
    <property type="match status" value="1"/>
</dbReference>
<dbReference type="InterPro" id="IPR027417">
    <property type="entry name" value="P-loop_NTPase"/>
</dbReference>
<reference evidence="6" key="1">
    <citation type="submission" date="2017-02" db="EMBL/GenBank/DDBJ databases">
        <authorList>
            <person name="Varghese N."/>
            <person name="Submissions S."/>
        </authorList>
    </citation>
    <scope>NUCLEOTIDE SEQUENCE [LARGE SCALE GENOMIC DNA]</scope>
    <source>
        <strain evidence="6">ATCC 27094</strain>
    </source>
</reference>
<keyword evidence="6" id="KW-1185">Reference proteome</keyword>
<evidence type="ECO:0000256" key="3">
    <source>
        <dbReference type="SAM" id="MobiDB-lite"/>
    </source>
</evidence>
<keyword evidence="2" id="KW-0184">Conjugation</keyword>
<dbReference type="EMBL" id="FUWJ01000002">
    <property type="protein sequence ID" value="SJZ73002.1"/>
    <property type="molecule type" value="Genomic_DNA"/>
</dbReference>